<evidence type="ECO:0000256" key="1">
    <source>
        <dbReference type="ARBA" id="ARBA00010945"/>
    </source>
</evidence>
<dbReference type="AlphaFoldDB" id="A0A943I5F4"/>
<keyword evidence="3" id="KW-0489">Methyltransferase</keyword>
<name>A0A943I5F4_9FIRM</name>
<dbReference type="PANTHER" id="PTHR11076:SF35">
    <property type="entry name" value="DNA REPAIR PROTEIN HOMOLOG YOBH"/>
    <property type="match status" value="1"/>
</dbReference>
<organism evidence="3 4">
    <name type="scientific">Acidaminococcus intestini</name>
    <dbReference type="NCBI Taxonomy" id="187327"/>
    <lineage>
        <taxon>Bacteria</taxon>
        <taxon>Bacillati</taxon>
        <taxon>Bacillota</taxon>
        <taxon>Negativicutes</taxon>
        <taxon>Acidaminococcales</taxon>
        <taxon>Acidaminococcaceae</taxon>
        <taxon>Acidaminococcus</taxon>
    </lineage>
</organism>
<dbReference type="EMBL" id="JAGZCZ010000014">
    <property type="protein sequence ID" value="MBS5520551.1"/>
    <property type="molecule type" value="Genomic_DNA"/>
</dbReference>
<dbReference type="GO" id="GO:0003684">
    <property type="term" value="F:damaged DNA binding"/>
    <property type="evidence" value="ECO:0007669"/>
    <property type="project" value="InterPro"/>
</dbReference>
<dbReference type="PROSITE" id="PS50173">
    <property type="entry name" value="UMUC"/>
    <property type="match status" value="1"/>
</dbReference>
<dbReference type="Gene3D" id="1.10.150.20">
    <property type="entry name" value="5' to 3' exonuclease, C-terminal subdomain"/>
    <property type="match status" value="1"/>
</dbReference>
<dbReference type="InterPro" id="IPR050116">
    <property type="entry name" value="DNA_polymerase-Y"/>
</dbReference>
<feature type="domain" description="UmuC" evidence="2">
    <location>
        <begin position="13"/>
        <end position="241"/>
    </location>
</feature>
<dbReference type="GO" id="GO:0009432">
    <property type="term" value="P:SOS response"/>
    <property type="evidence" value="ECO:0007669"/>
    <property type="project" value="TreeGrafter"/>
</dbReference>
<dbReference type="Gene3D" id="3.30.70.270">
    <property type="match status" value="1"/>
</dbReference>
<dbReference type="PANTHER" id="PTHR11076">
    <property type="entry name" value="DNA REPAIR POLYMERASE UMUC / TRANSFERASE FAMILY MEMBER"/>
    <property type="match status" value="1"/>
</dbReference>
<evidence type="ECO:0000259" key="2">
    <source>
        <dbReference type="PROSITE" id="PS50173"/>
    </source>
</evidence>
<dbReference type="GO" id="GO:0042276">
    <property type="term" value="P:error-prone translesion synthesis"/>
    <property type="evidence" value="ECO:0007669"/>
    <property type="project" value="TreeGrafter"/>
</dbReference>
<protein>
    <submittedName>
        <fullName evidence="3">DNA methylase</fullName>
    </submittedName>
</protein>
<comment type="similarity">
    <text evidence="1">Belongs to the DNA polymerase type-Y family.</text>
</comment>
<dbReference type="InterPro" id="IPR001126">
    <property type="entry name" value="UmuC"/>
</dbReference>
<dbReference type="InterPro" id="IPR043502">
    <property type="entry name" value="DNA/RNA_pol_sf"/>
</dbReference>
<dbReference type="InterPro" id="IPR043128">
    <property type="entry name" value="Rev_trsase/Diguanyl_cyclase"/>
</dbReference>
<dbReference type="Pfam" id="PF00817">
    <property type="entry name" value="IMS"/>
    <property type="match status" value="1"/>
</dbReference>
<dbReference type="GO" id="GO:0008168">
    <property type="term" value="F:methyltransferase activity"/>
    <property type="evidence" value="ECO:0007669"/>
    <property type="project" value="UniProtKB-KW"/>
</dbReference>
<evidence type="ECO:0000313" key="4">
    <source>
        <dbReference type="Proteomes" id="UP000754226"/>
    </source>
</evidence>
<dbReference type="Proteomes" id="UP000754226">
    <property type="component" value="Unassembled WGS sequence"/>
</dbReference>
<dbReference type="GO" id="GO:0006281">
    <property type="term" value="P:DNA repair"/>
    <property type="evidence" value="ECO:0007669"/>
    <property type="project" value="InterPro"/>
</dbReference>
<dbReference type="GO" id="GO:0003887">
    <property type="term" value="F:DNA-directed DNA polymerase activity"/>
    <property type="evidence" value="ECO:0007669"/>
    <property type="project" value="TreeGrafter"/>
</dbReference>
<dbReference type="GO" id="GO:0005829">
    <property type="term" value="C:cytosol"/>
    <property type="evidence" value="ECO:0007669"/>
    <property type="project" value="TreeGrafter"/>
</dbReference>
<gene>
    <name evidence="3" type="ORF">KHX13_09640</name>
</gene>
<evidence type="ECO:0000313" key="3">
    <source>
        <dbReference type="EMBL" id="MBS5520551.1"/>
    </source>
</evidence>
<comment type="caution">
    <text evidence="3">The sequence shown here is derived from an EMBL/GenBank/DDBJ whole genome shotgun (WGS) entry which is preliminary data.</text>
</comment>
<reference evidence="3" key="1">
    <citation type="submission" date="2021-02" db="EMBL/GenBank/DDBJ databases">
        <title>Infant gut strain persistence is associated with maternal origin, phylogeny, and functional potential including surface adhesion and iron acquisition.</title>
        <authorList>
            <person name="Lou Y.C."/>
        </authorList>
    </citation>
    <scope>NUCLEOTIDE SEQUENCE</scope>
    <source>
        <strain evidence="3">L3_106_000M1_dasL3_106_000M1_concoct_15</strain>
    </source>
</reference>
<keyword evidence="3" id="KW-0808">Transferase</keyword>
<accession>A0A943I5F4</accession>
<dbReference type="GO" id="GO:0032259">
    <property type="term" value="P:methylation"/>
    <property type="evidence" value="ECO:0007669"/>
    <property type="project" value="UniProtKB-KW"/>
</dbReference>
<sequence>MFAKEAIMKPHYYICIDLKSFYASVECVDRGLDPLDTCLVVADKSRSDRTICLAVSPPLKKRGVPGRPRLFEVIRKVDEINALRRSKAPQRSFRGMSHFDSQLRRHPEKALSYIVAMPRMQRYIEMSRDIYGIYLRYIAPQDIHVYSIDEVMIDATPYLSTYGMTPYTLAMTMIRDVLQKTGITATGGIGTNLYLSKVAMDIVAKALRPDPYGVRIAFLDETSYRRTLWGHQPLTDFWRIGPGSARRLSAHGLYTMGDIARLSLSDASLLYDWFGINAELLIDHAWGWESCRMSDIKRYIPKASSLGTSQVLPKPYSPENARMIAWEMTDELILDLARKRLVTDEVALTIGYDGRQPQGLSRDLPPSGRSHGSARLAGWTHAGQPIMASMMALYDRMAHPYLWVRRMSVTAVHVRSQDIQDPVEEVSLFAEQTPRLDEDPREARLQEAALEVHHRFGRNALVKGRNLCKEAMTITRHGQIGGHHA</sequence>
<dbReference type="SUPFAM" id="SSF56672">
    <property type="entry name" value="DNA/RNA polymerases"/>
    <property type="match status" value="1"/>
</dbReference>
<proteinExistence type="inferred from homology"/>